<feature type="region of interest" description="Disordered" evidence="1">
    <location>
        <begin position="185"/>
        <end position="227"/>
    </location>
</feature>
<gene>
    <name evidence="3" type="ORF">J2S19_000973</name>
</gene>
<dbReference type="PROSITE" id="PS51257">
    <property type="entry name" value="PROKAR_LIPOPROTEIN"/>
    <property type="match status" value="1"/>
</dbReference>
<dbReference type="Proteomes" id="UP001234495">
    <property type="component" value="Unassembled WGS sequence"/>
</dbReference>
<dbReference type="InterPro" id="IPR019076">
    <property type="entry name" value="Spore_lipoprot_YhcN/YlaJ-like"/>
</dbReference>
<evidence type="ECO:0000256" key="2">
    <source>
        <dbReference type="SAM" id="SignalP"/>
    </source>
</evidence>
<dbReference type="Pfam" id="PF09580">
    <property type="entry name" value="Spore_YhcN_YlaJ"/>
    <property type="match status" value="1"/>
</dbReference>
<organism evidence="3 4">
    <name type="scientific">Metabacillus malikii</name>
    <dbReference type="NCBI Taxonomy" id="1504265"/>
    <lineage>
        <taxon>Bacteria</taxon>
        <taxon>Bacillati</taxon>
        <taxon>Bacillota</taxon>
        <taxon>Bacilli</taxon>
        <taxon>Bacillales</taxon>
        <taxon>Bacillaceae</taxon>
        <taxon>Metabacillus</taxon>
    </lineage>
</organism>
<evidence type="ECO:0008006" key="5">
    <source>
        <dbReference type="Google" id="ProtNLM"/>
    </source>
</evidence>
<dbReference type="RefSeq" id="WP_307337919.1">
    <property type="nucleotide sequence ID" value="NZ_JAUSUD010000003.1"/>
</dbReference>
<dbReference type="EMBL" id="JAUSUD010000003">
    <property type="protein sequence ID" value="MDQ0229721.1"/>
    <property type="molecule type" value="Genomic_DNA"/>
</dbReference>
<protein>
    <recommendedName>
        <fullName evidence="5">Sporulation protein</fullName>
    </recommendedName>
</protein>
<comment type="caution">
    <text evidence="3">The sequence shown here is derived from an EMBL/GenBank/DDBJ whole genome shotgun (WGS) entry which is preliminary data.</text>
</comment>
<name>A0ABT9ZBS6_9BACI</name>
<feature type="chain" id="PRO_5046903537" description="Sporulation protein" evidence="2">
    <location>
        <begin position="24"/>
        <end position="227"/>
    </location>
</feature>
<keyword evidence="4" id="KW-1185">Reference proteome</keyword>
<feature type="signal peptide" evidence="2">
    <location>
        <begin position="1"/>
        <end position="23"/>
    </location>
</feature>
<evidence type="ECO:0000313" key="4">
    <source>
        <dbReference type="Proteomes" id="UP001234495"/>
    </source>
</evidence>
<accession>A0ABT9ZBS6</accession>
<evidence type="ECO:0000256" key="1">
    <source>
        <dbReference type="SAM" id="MobiDB-lite"/>
    </source>
</evidence>
<proteinExistence type="predicted"/>
<reference evidence="3 4" key="1">
    <citation type="submission" date="2023-07" db="EMBL/GenBank/DDBJ databases">
        <title>Genomic Encyclopedia of Type Strains, Phase IV (KMG-IV): sequencing the most valuable type-strain genomes for metagenomic binning, comparative biology and taxonomic classification.</title>
        <authorList>
            <person name="Goeker M."/>
        </authorList>
    </citation>
    <scope>NUCLEOTIDE SEQUENCE [LARGE SCALE GENOMIC DNA]</scope>
    <source>
        <strain evidence="3 4">DSM 29005</strain>
    </source>
</reference>
<keyword evidence="2" id="KW-0732">Signal</keyword>
<evidence type="ECO:0000313" key="3">
    <source>
        <dbReference type="EMBL" id="MDQ0229721.1"/>
    </source>
</evidence>
<sequence>MLKSKLIMSALGLSLLTACQGQGGNETSLVDDPSGSTLNVLNREEQFKQEGNSKEDQPANLGFSRLRQEGISQDANFIRTPQIDRDQLAKSISSLVIQLPTVEDVATLVTDEEVLVAYETDSDDKFEVADQVKKTAISIVPRYFHVYVSDNDAMISQIQSYSPLETTNRDLDQILNKTIKEMLKSPQGRALNDGENANGEGYGEMNEELDDDMKDHYEKTRFNNQNK</sequence>